<protein>
    <submittedName>
        <fullName evidence="1 2">Uncharacterized protein</fullName>
    </submittedName>
</protein>
<reference evidence="3" key="2">
    <citation type="submission" date="2012-11" db="EMBL/GenBank/DDBJ databases">
        <authorList>
            <person name="Kuo A."/>
            <person name="Curtis B.A."/>
            <person name="Tanifuji G."/>
            <person name="Burki F."/>
            <person name="Gruber A."/>
            <person name="Irimia M."/>
            <person name="Maruyama S."/>
            <person name="Arias M.C."/>
            <person name="Ball S.G."/>
            <person name="Gile G.H."/>
            <person name="Hirakawa Y."/>
            <person name="Hopkins J.F."/>
            <person name="Rensing S.A."/>
            <person name="Schmutz J."/>
            <person name="Symeonidi A."/>
            <person name="Elias M."/>
            <person name="Eveleigh R.J."/>
            <person name="Herman E.K."/>
            <person name="Klute M.J."/>
            <person name="Nakayama T."/>
            <person name="Obornik M."/>
            <person name="Reyes-Prieto A."/>
            <person name="Armbrust E.V."/>
            <person name="Aves S.J."/>
            <person name="Beiko R.G."/>
            <person name="Coutinho P."/>
            <person name="Dacks J.B."/>
            <person name="Durnford D.G."/>
            <person name="Fast N.M."/>
            <person name="Green B.R."/>
            <person name="Grisdale C."/>
            <person name="Hempe F."/>
            <person name="Henrissat B."/>
            <person name="Hoppner M.P."/>
            <person name="Ishida K.-I."/>
            <person name="Kim E."/>
            <person name="Koreny L."/>
            <person name="Kroth P.G."/>
            <person name="Liu Y."/>
            <person name="Malik S.-B."/>
            <person name="Maier U.G."/>
            <person name="McRose D."/>
            <person name="Mock T."/>
            <person name="Neilson J.A."/>
            <person name="Onodera N.T."/>
            <person name="Poole A.M."/>
            <person name="Pritham E.J."/>
            <person name="Richards T.A."/>
            <person name="Rocap G."/>
            <person name="Roy S.W."/>
            <person name="Sarai C."/>
            <person name="Schaack S."/>
            <person name="Shirato S."/>
            <person name="Slamovits C.H."/>
            <person name="Spencer D.F."/>
            <person name="Suzuki S."/>
            <person name="Worden A.Z."/>
            <person name="Zauner S."/>
            <person name="Barry K."/>
            <person name="Bell C."/>
            <person name="Bharti A.K."/>
            <person name="Crow J.A."/>
            <person name="Grimwood J."/>
            <person name="Kramer R."/>
            <person name="Lindquist E."/>
            <person name="Lucas S."/>
            <person name="Salamov A."/>
            <person name="McFadden G.I."/>
            <person name="Lane C.E."/>
            <person name="Keeling P.J."/>
            <person name="Gray M.W."/>
            <person name="Grigoriev I.V."/>
            <person name="Archibald J.M."/>
        </authorList>
    </citation>
    <scope>NUCLEOTIDE SEQUENCE</scope>
    <source>
        <strain evidence="3">CCMP2712</strain>
    </source>
</reference>
<dbReference type="RefSeq" id="XP_005818661.1">
    <property type="nucleotide sequence ID" value="XM_005818604.1"/>
</dbReference>
<reference evidence="1 3" key="1">
    <citation type="journal article" date="2012" name="Nature">
        <title>Algal genomes reveal evolutionary mosaicism and the fate of nucleomorphs.</title>
        <authorList>
            <consortium name="DOE Joint Genome Institute"/>
            <person name="Curtis B.A."/>
            <person name="Tanifuji G."/>
            <person name="Burki F."/>
            <person name="Gruber A."/>
            <person name="Irimia M."/>
            <person name="Maruyama S."/>
            <person name="Arias M.C."/>
            <person name="Ball S.G."/>
            <person name="Gile G.H."/>
            <person name="Hirakawa Y."/>
            <person name="Hopkins J.F."/>
            <person name="Kuo A."/>
            <person name="Rensing S.A."/>
            <person name="Schmutz J."/>
            <person name="Symeonidi A."/>
            <person name="Elias M."/>
            <person name="Eveleigh R.J."/>
            <person name="Herman E.K."/>
            <person name="Klute M.J."/>
            <person name="Nakayama T."/>
            <person name="Obornik M."/>
            <person name="Reyes-Prieto A."/>
            <person name="Armbrust E.V."/>
            <person name="Aves S.J."/>
            <person name="Beiko R.G."/>
            <person name="Coutinho P."/>
            <person name="Dacks J.B."/>
            <person name="Durnford D.G."/>
            <person name="Fast N.M."/>
            <person name="Green B.R."/>
            <person name="Grisdale C.J."/>
            <person name="Hempel F."/>
            <person name="Henrissat B."/>
            <person name="Hoppner M.P."/>
            <person name="Ishida K."/>
            <person name="Kim E."/>
            <person name="Koreny L."/>
            <person name="Kroth P.G."/>
            <person name="Liu Y."/>
            <person name="Malik S.B."/>
            <person name="Maier U.G."/>
            <person name="McRose D."/>
            <person name="Mock T."/>
            <person name="Neilson J.A."/>
            <person name="Onodera N.T."/>
            <person name="Poole A.M."/>
            <person name="Pritham E.J."/>
            <person name="Richards T.A."/>
            <person name="Rocap G."/>
            <person name="Roy S.W."/>
            <person name="Sarai C."/>
            <person name="Schaack S."/>
            <person name="Shirato S."/>
            <person name="Slamovits C.H."/>
            <person name="Spencer D.F."/>
            <person name="Suzuki S."/>
            <person name="Worden A.Z."/>
            <person name="Zauner S."/>
            <person name="Barry K."/>
            <person name="Bell C."/>
            <person name="Bharti A.K."/>
            <person name="Crow J.A."/>
            <person name="Grimwood J."/>
            <person name="Kramer R."/>
            <person name="Lindquist E."/>
            <person name="Lucas S."/>
            <person name="Salamov A."/>
            <person name="McFadden G.I."/>
            <person name="Lane C.E."/>
            <person name="Keeling P.J."/>
            <person name="Gray M.W."/>
            <person name="Grigoriev I.V."/>
            <person name="Archibald J.M."/>
        </authorList>
    </citation>
    <scope>NUCLEOTIDE SEQUENCE</scope>
    <source>
        <strain evidence="1 3">CCMP2712</strain>
    </source>
</reference>
<evidence type="ECO:0000313" key="2">
    <source>
        <dbReference type="EnsemblProtists" id="EKX31681"/>
    </source>
</evidence>
<organism evidence="1">
    <name type="scientific">Guillardia theta (strain CCMP2712)</name>
    <name type="common">Cryptophyte</name>
    <dbReference type="NCBI Taxonomy" id="905079"/>
    <lineage>
        <taxon>Eukaryota</taxon>
        <taxon>Cryptophyceae</taxon>
        <taxon>Pyrenomonadales</taxon>
        <taxon>Geminigeraceae</taxon>
        <taxon>Guillardia</taxon>
    </lineage>
</organism>
<dbReference type="KEGG" id="gtt:GUITHDRAFT_156516"/>
<evidence type="ECO:0000313" key="3">
    <source>
        <dbReference type="Proteomes" id="UP000011087"/>
    </source>
</evidence>
<dbReference type="EMBL" id="JH993249">
    <property type="protein sequence ID" value="EKX31681.1"/>
    <property type="molecule type" value="Genomic_DNA"/>
</dbReference>
<evidence type="ECO:0000313" key="1">
    <source>
        <dbReference type="EMBL" id="EKX31681.1"/>
    </source>
</evidence>
<name>L1I604_GUITC</name>
<accession>L1I604</accession>
<dbReference type="AlphaFoldDB" id="L1I604"/>
<reference evidence="2" key="3">
    <citation type="submission" date="2015-06" db="UniProtKB">
        <authorList>
            <consortium name="EnsemblProtists"/>
        </authorList>
    </citation>
    <scope>IDENTIFICATION</scope>
</reference>
<keyword evidence="3" id="KW-1185">Reference proteome</keyword>
<dbReference type="PaxDb" id="55529-EKX31681"/>
<dbReference type="EnsemblProtists" id="EKX31681">
    <property type="protein sequence ID" value="EKX31681"/>
    <property type="gene ID" value="GUITHDRAFT_156516"/>
</dbReference>
<sequence length="331" mass="38262">MQASPPLPNPPKYHVPMWNVDLTLKPFLGVVFLDVDRKERHGVIKHVTEQSVEVYILYNRSIIEEVFQKLSIMNDRRYTSLLAGIQSHECFQSIYTDEFPISDIVRIFHVTFPCVYVAPGPPSPVSLVSVVGWIFFENVQQKERCHIEYFKGFRLTQSMLNCYFANFQDELNFFKITNVFNVIREELKVWLVKRGCTKWNPRKANRLAFTVPIQDFTAMLYLLRQMPVETSKVLCSGISNRHSRRCAWTLDANLLDTPLFKEALNVPLKDCPFSLGPARGSIYLEGPIQIFMPIQNPRSACATAITFKFTKIVRLSFTKALIWSFPPSEHD</sequence>
<gene>
    <name evidence="1" type="ORF">GUITHDRAFT_156516</name>
</gene>
<dbReference type="HOGENOM" id="CLU_840569_0_0_1"/>
<proteinExistence type="predicted"/>
<dbReference type="Proteomes" id="UP000011087">
    <property type="component" value="Unassembled WGS sequence"/>
</dbReference>
<dbReference type="GeneID" id="17288397"/>